<name>A0ABP7W2H6_9BACI</name>
<feature type="chain" id="PRO_5046926274" evidence="1">
    <location>
        <begin position="22"/>
        <end position="299"/>
    </location>
</feature>
<evidence type="ECO:0000313" key="3">
    <source>
        <dbReference type="Proteomes" id="UP001501734"/>
    </source>
</evidence>
<feature type="signal peptide" evidence="1">
    <location>
        <begin position="1"/>
        <end position="21"/>
    </location>
</feature>
<dbReference type="Proteomes" id="UP001501734">
    <property type="component" value="Unassembled WGS sequence"/>
</dbReference>
<keyword evidence="3" id="KW-1185">Reference proteome</keyword>
<dbReference type="RefSeq" id="WP_425549085.1">
    <property type="nucleotide sequence ID" value="NZ_BAABDL010000141.1"/>
</dbReference>
<evidence type="ECO:0000256" key="1">
    <source>
        <dbReference type="SAM" id="SignalP"/>
    </source>
</evidence>
<proteinExistence type="predicted"/>
<sequence length="299" mass="33216">MKKFILKCSMMILILSFFIHATIPTALADAITGEVIVTLGEDLSADQRDAILKEMGIDNEDEITIIYVTNEEEHNYLGDHIPASQIGSNALSSARVDLRDDNTGIAVTTNKITYITGAMYSNALATAGITGAEIYVTAPFDVSGTGALTGIMKAYEAVTGEEIDEEVKQAANEEMVVTAELAEDENIDDEQATDLMNRIKEEIEKQRPETTEELRDLIKRLAEELGINLSDTQLDRLVELFDKLRNLNIDWSKVTDTIDATRNWISDFAESEEGQGLIQAIGDFFKSIWDWFLSVFTND</sequence>
<reference evidence="3" key="1">
    <citation type="journal article" date="2019" name="Int. J. Syst. Evol. Microbiol.">
        <title>The Global Catalogue of Microorganisms (GCM) 10K type strain sequencing project: providing services to taxonomists for standard genome sequencing and annotation.</title>
        <authorList>
            <consortium name="The Broad Institute Genomics Platform"/>
            <consortium name="The Broad Institute Genome Sequencing Center for Infectious Disease"/>
            <person name="Wu L."/>
            <person name="Ma J."/>
        </authorList>
    </citation>
    <scope>NUCLEOTIDE SEQUENCE [LARGE SCALE GENOMIC DNA]</scope>
    <source>
        <strain evidence="3">JCM 17250</strain>
    </source>
</reference>
<dbReference type="InterPro" id="IPR009343">
    <property type="entry name" value="DUF1002"/>
</dbReference>
<keyword evidence="1" id="KW-0732">Signal</keyword>
<gene>
    <name evidence="2" type="ORF">GCM10022410_24640</name>
</gene>
<organism evidence="2 3">
    <name type="scientific">Amphibacillus indicireducens</name>
    <dbReference type="NCBI Taxonomy" id="1076330"/>
    <lineage>
        <taxon>Bacteria</taxon>
        <taxon>Bacillati</taxon>
        <taxon>Bacillota</taxon>
        <taxon>Bacilli</taxon>
        <taxon>Bacillales</taxon>
        <taxon>Bacillaceae</taxon>
        <taxon>Amphibacillus</taxon>
    </lineage>
</organism>
<protein>
    <submittedName>
        <fullName evidence="2">DUF1002 domain-containing protein</fullName>
    </submittedName>
</protein>
<accession>A0ABP7W2H6</accession>
<dbReference type="EMBL" id="BAABDL010000141">
    <property type="protein sequence ID" value="GAA4079589.1"/>
    <property type="molecule type" value="Genomic_DNA"/>
</dbReference>
<comment type="caution">
    <text evidence="2">The sequence shown here is derived from an EMBL/GenBank/DDBJ whole genome shotgun (WGS) entry which is preliminary data.</text>
</comment>
<dbReference type="Pfam" id="PF06207">
    <property type="entry name" value="DUF1002"/>
    <property type="match status" value="1"/>
</dbReference>
<evidence type="ECO:0000313" key="2">
    <source>
        <dbReference type="EMBL" id="GAA4079589.1"/>
    </source>
</evidence>